<evidence type="ECO:0000256" key="7">
    <source>
        <dbReference type="SAM" id="Phobius"/>
    </source>
</evidence>
<accession>A0A250X7E7</accession>
<keyword evidence="6" id="KW-0012">Acyltransferase</keyword>
<proteinExistence type="predicted"/>
<evidence type="ECO:0000256" key="4">
    <source>
        <dbReference type="ARBA" id="ARBA00022989"/>
    </source>
</evidence>
<organism evidence="8 9">
    <name type="scientific">Chlamydomonas eustigma</name>
    <dbReference type="NCBI Taxonomy" id="1157962"/>
    <lineage>
        <taxon>Eukaryota</taxon>
        <taxon>Viridiplantae</taxon>
        <taxon>Chlorophyta</taxon>
        <taxon>core chlorophytes</taxon>
        <taxon>Chlorophyceae</taxon>
        <taxon>CS clade</taxon>
        <taxon>Chlamydomonadales</taxon>
        <taxon>Chlamydomonadaceae</taxon>
        <taxon>Chlamydomonas</taxon>
    </lineage>
</organism>
<dbReference type="Proteomes" id="UP000232323">
    <property type="component" value="Unassembled WGS sequence"/>
</dbReference>
<feature type="transmembrane region" description="Helical" evidence="7">
    <location>
        <begin position="77"/>
        <end position="93"/>
    </location>
</feature>
<feature type="transmembrane region" description="Helical" evidence="7">
    <location>
        <begin position="121"/>
        <end position="141"/>
    </location>
</feature>
<keyword evidence="9" id="KW-1185">Reference proteome</keyword>
<protein>
    <submittedName>
        <fullName evidence="8">Uncharacterized protein</fullName>
    </submittedName>
</protein>
<dbReference type="STRING" id="1157962.A0A250X7E7"/>
<name>A0A250X7E7_9CHLO</name>
<comment type="caution">
    <text evidence="8">The sequence shown here is derived from an EMBL/GenBank/DDBJ whole genome shotgun (WGS) entry which is preliminary data.</text>
</comment>
<dbReference type="GO" id="GO:0016020">
    <property type="term" value="C:membrane"/>
    <property type="evidence" value="ECO:0007669"/>
    <property type="project" value="UniProtKB-SubCell"/>
</dbReference>
<evidence type="ECO:0000313" key="8">
    <source>
        <dbReference type="EMBL" id="GAX78812.1"/>
    </source>
</evidence>
<feature type="transmembrane region" description="Helical" evidence="7">
    <location>
        <begin position="412"/>
        <end position="433"/>
    </location>
</feature>
<dbReference type="InterPro" id="IPR004299">
    <property type="entry name" value="MBOAT_fam"/>
</dbReference>
<dbReference type="InterPro" id="IPR049941">
    <property type="entry name" value="LPLAT_7/PORCN-like"/>
</dbReference>
<evidence type="ECO:0000313" key="9">
    <source>
        <dbReference type="Proteomes" id="UP000232323"/>
    </source>
</evidence>
<evidence type="ECO:0000256" key="5">
    <source>
        <dbReference type="ARBA" id="ARBA00023136"/>
    </source>
</evidence>
<evidence type="ECO:0000256" key="6">
    <source>
        <dbReference type="ARBA" id="ARBA00023315"/>
    </source>
</evidence>
<evidence type="ECO:0000256" key="2">
    <source>
        <dbReference type="ARBA" id="ARBA00022679"/>
    </source>
</evidence>
<dbReference type="GO" id="GO:0016746">
    <property type="term" value="F:acyltransferase activity"/>
    <property type="evidence" value="ECO:0007669"/>
    <property type="project" value="UniProtKB-KW"/>
</dbReference>
<feature type="transmembrane region" description="Helical" evidence="7">
    <location>
        <begin position="241"/>
        <end position="264"/>
    </location>
</feature>
<feature type="transmembrane region" description="Helical" evidence="7">
    <location>
        <begin position="445"/>
        <end position="463"/>
    </location>
</feature>
<dbReference type="Pfam" id="PF03062">
    <property type="entry name" value="MBOAT"/>
    <property type="match status" value="1"/>
</dbReference>
<keyword evidence="5 7" id="KW-0472">Membrane</keyword>
<reference evidence="8 9" key="1">
    <citation type="submission" date="2017-08" db="EMBL/GenBank/DDBJ databases">
        <title>Acidophilic green algal genome provides insights into adaptation to an acidic environment.</title>
        <authorList>
            <person name="Hirooka S."/>
            <person name="Hirose Y."/>
            <person name="Kanesaki Y."/>
            <person name="Higuchi S."/>
            <person name="Fujiwara T."/>
            <person name="Onuma R."/>
            <person name="Era A."/>
            <person name="Ohbayashi R."/>
            <person name="Uzuka A."/>
            <person name="Nozaki H."/>
            <person name="Yoshikawa H."/>
            <person name="Miyagishima S.Y."/>
        </authorList>
    </citation>
    <scope>NUCLEOTIDE SEQUENCE [LARGE SCALE GENOMIC DNA]</scope>
    <source>
        <strain evidence="8 9">NIES-2499</strain>
    </source>
</reference>
<dbReference type="GO" id="GO:0019432">
    <property type="term" value="P:triglyceride biosynthetic process"/>
    <property type="evidence" value="ECO:0007669"/>
    <property type="project" value="TreeGrafter"/>
</dbReference>
<sequence>MVMNLIDLFGKQLKEWTDYALQFMSTKDVVIPHMEWEVAAAAALDISFSEMRFVLSLILAIPLSFVVRAIKNRSARYVYSTACGLILIIYPFGRGVLQITFPSVTTYLAMLLIPKRCGTIAWLTVFPYLVWLQIVTASGMACNTGGVDFVGGIMVLTLKLISMASSRQDSFSKKPLTQYQAAHKIDRMPGPLSFFSFVFAQSNLLVGPTIEYAEYEAFMRLEGVWSTGSGKLGAPLGLSNAFSLIAQGLGFMGLHIVLISKLGWGIHGSFWFKDPAYTRLPLLVRLGSQVVCGFAHQVKYYFLWKLSESASILSGFDYEGVGDEGVPRWGRCTNVRFLGMWLADSSRIVPQHWNIRTGIFLRHYVYERLVGHSGKASFIHVLITQLITAFWHGVYPGYIIFFVGIRKSWPWWLFKVAWTDIAVCYMAMAFVILDGKKSLEVHADVAFLPHIIMIGICALSPLVPRIKRASKDKTQ</sequence>
<feature type="transmembrane region" description="Helical" evidence="7">
    <location>
        <begin position="53"/>
        <end position="70"/>
    </location>
</feature>
<keyword evidence="3 7" id="KW-0812">Transmembrane</keyword>
<dbReference type="AlphaFoldDB" id="A0A250X7E7"/>
<gene>
    <name evidence="8" type="ORF">CEUSTIGMA_g6249.t1</name>
</gene>
<dbReference type="OrthoDB" id="286734at2759"/>
<dbReference type="PANTHER" id="PTHR13906:SF4">
    <property type="entry name" value="LYSOPHOSPHOLIPID ACYLTRANSFERASE 6"/>
    <property type="match status" value="1"/>
</dbReference>
<dbReference type="GO" id="GO:0008654">
    <property type="term" value="P:phospholipid biosynthetic process"/>
    <property type="evidence" value="ECO:0007669"/>
    <property type="project" value="TreeGrafter"/>
</dbReference>
<dbReference type="PANTHER" id="PTHR13906">
    <property type="entry name" value="PORCUPINE"/>
    <property type="match status" value="1"/>
</dbReference>
<dbReference type="GO" id="GO:0030258">
    <property type="term" value="P:lipid modification"/>
    <property type="evidence" value="ECO:0007669"/>
    <property type="project" value="TreeGrafter"/>
</dbReference>
<dbReference type="EMBL" id="BEGY01000036">
    <property type="protein sequence ID" value="GAX78812.1"/>
    <property type="molecule type" value="Genomic_DNA"/>
</dbReference>
<dbReference type="GO" id="GO:0005783">
    <property type="term" value="C:endoplasmic reticulum"/>
    <property type="evidence" value="ECO:0007669"/>
    <property type="project" value="TreeGrafter"/>
</dbReference>
<feature type="transmembrane region" description="Helical" evidence="7">
    <location>
        <begin position="378"/>
        <end position="405"/>
    </location>
</feature>
<keyword evidence="4 7" id="KW-1133">Transmembrane helix</keyword>
<keyword evidence="2" id="KW-0808">Transferase</keyword>
<comment type="subcellular location">
    <subcellularLocation>
        <location evidence="1">Membrane</location>
        <topology evidence="1">Multi-pass membrane protein</topology>
    </subcellularLocation>
</comment>
<evidence type="ECO:0000256" key="3">
    <source>
        <dbReference type="ARBA" id="ARBA00022692"/>
    </source>
</evidence>
<evidence type="ECO:0000256" key="1">
    <source>
        <dbReference type="ARBA" id="ARBA00004141"/>
    </source>
</evidence>